<comment type="caution">
    <text evidence="2">The sequence shown here is derived from an EMBL/GenBank/DDBJ whole genome shotgun (WGS) entry which is preliminary data.</text>
</comment>
<organism evidence="2 3">
    <name type="scientific">Acinetobacter proteolyticus</name>
    <dbReference type="NCBI Taxonomy" id="1776741"/>
    <lineage>
        <taxon>Bacteria</taxon>
        <taxon>Pseudomonadati</taxon>
        <taxon>Pseudomonadota</taxon>
        <taxon>Gammaproteobacteria</taxon>
        <taxon>Moraxellales</taxon>
        <taxon>Moraxellaceae</taxon>
        <taxon>Acinetobacter</taxon>
    </lineage>
</organism>
<evidence type="ECO:0000256" key="1">
    <source>
        <dbReference type="SAM" id="SignalP"/>
    </source>
</evidence>
<dbReference type="EMBL" id="PISJ01000012">
    <property type="protein sequence ID" value="PKF34080.1"/>
    <property type="molecule type" value="Genomic_DNA"/>
</dbReference>
<dbReference type="PROSITE" id="PS51257">
    <property type="entry name" value="PROKAR_LIPOPROTEIN"/>
    <property type="match status" value="1"/>
</dbReference>
<evidence type="ECO:0008006" key="4">
    <source>
        <dbReference type="Google" id="ProtNLM"/>
    </source>
</evidence>
<evidence type="ECO:0000313" key="3">
    <source>
        <dbReference type="Proteomes" id="UP000233553"/>
    </source>
</evidence>
<accession>A0A2N0WG67</accession>
<evidence type="ECO:0000313" key="2">
    <source>
        <dbReference type="EMBL" id="PKF34080.1"/>
    </source>
</evidence>
<dbReference type="AlphaFoldDB" id="A0A2N0WG67"/>
<keyword evidence="1" id="KW-0732">Signal</keyword>
<proteinExistence type="predicted"/>
<feature type="chain" id="PRO_5014657827" description="Lipoprotein" evidence="1">
    <location>
        <begin position="24"/>
        <end position="131"/>
    </location>
</feature>
<protein>
    <recommendedName>
        <fullName evidence="4">Lipoprotein</fullName>
    </recommendedName>
</protein>
<sequence>MKSKFFALLFLSSLIGGCGSVNANKSNHNDQINSDDVQIGNAYEELKMIAENGNQVVQELLLKCYEDSLNGSQTTYRIYKEGKVIYGGVLDCKGIAKPSFTKKNEKDDGLEIFIEHELVIEEETYLGPKNE</sequence>
<dbReference type="Proteomes" id="UP000233553">
    <property type="component" value="Unassembled WGS sequence"/>
</dbReference>
<feature type="signal peptide" evidence="1">
    <location>
        <begin position="1"/>
        <end position="23"/>
    </location>
</feature>
<dbReference type="RefSeq" id="WP_101236360.1">
    <property type="nucleotide sequence ID" value="NZ_PISJ01000012.1"/>
</dbReference>
<gene>
    <name evidence="2" type="ORF">CW311_09575</name>
</gene>
<reference evidence="2 3" key="1">
    <citation type="submission" date="2017-12" db="EMBL/GenBank/DDBJ databases">
        <title>Draft Genome sequences of multiple microbial strains isolated from spacecraft associated surfaces.</title>
        <authorList>
            <person name="Seuylemezian A."/>
            <person name="Vaishampayan P."/>
            <person name="Venkateswaran K."/>
        </authorList>
    </citation>
    <scope>NUCLEOTIDE SEQUENCE [LARGE SCALE GENOMIC DNA]</scope>
    <source>
        <strain evidence="2 3">2P01AA</strain>
    </source>
</reference>
<name>A0A2N0WG67_9GAMM</name>